<dbReference type="EMBL" id="JAMFTS010000003">
    <property type="protein sequence ID" value="KAJ4774150.1"/>
    <property type="molecule type" value="Genomic_DNA"/>
</dbReference>
<dbReference type="AlphaFoldDB" id="A0AAV8E4G7"/>
<organism evidence="2 3">
    <name type="scientific">Rhynchospora pubera</name>
    <dbReference type="NCBI Taxonomy" id="906938"/>
    <lineage>
        <taxon>Eukaryota</taxon>
        <taxon>Viridiplantae</taxon>
        <taxon>Streptophyta</taxon>
        <taxon>Embryophyta</taxon>
        <taxon>Tracheophyta</taxon>
        <taxon>Spermatophyta</taxon>
        <taxon>Magnoliopsida</taxon>
        <taxon>Liliopsida</taxon>
        <taxon>Poales</taxon>
        <taxon>Cyperaceae</taxon>
        <taxon>Cyperoideae</taxon>
        <taxon>Rhynchosporeae</taxon>
        <taxon>Rhynchospora</taxon>
    </lineage>
</organism>
<feature type="domain" description="KIB1-4 beta-propeller" evidence="1">
    <location>
        <begin position="117"/>
        <end position="344"/>
    </location>
</feature>
<dbReference type="Proteomes" id="UP001140206">
    <property type="component" value="Chromosome 3"/>
</dbReference>
<evidence type="ECO:0000259" key="1">
    <source>
        <dbReference type="Pfam" id="PF03478"/>
    </source>
</evidence>
<sequence length="385" mass="43587">MSTPPTPKDWIRAFRIRFRKRSSTELYPEMEMDQYIATTVKNGASSLKGEHDQEREWSELLPDVLHLVSKRLPDLTDFARFRAVCKNWRSEAPLSDLPSQFPWLLISSGSPKNQLQFYSLSHGKFQTMSVPECHGKELMGPSRKYVFASDWTCSTLALFNPLTSEEVLLPPIALDWCFPISTSQNCTDYVAICGGKTESKIQTLGLCRPGDDKWTVLRKALEGCLMIYHKRMFFVYSPETRTTEVIEVKSGVIVTTVPPPPTKLNCLVESCGELLGISCSRSLNRDGDCKIYRLNCEGKNCKWVKISSIGDQMLFLDGGQGFSISASGSIQSERNCIFYLGSHELIKFDGVSTTYYLSKYDIESRSWEKISLPSMEKPGWFLPSH</sequence>
<dbReference type="PANTHER" id="PTHR44259">
    <property type="entry name" value="OS07G0183000 PROTEIN-RELATED"/>
    <property type="match status" value="1"/>
</dbReference>
<evidence type="ECO:0000313" key="2">
    <source>
        <dbReference type="EMBL" id="KAJ4774150.1"/>
    </source>
</evidence>
<dbReference type="InterPro" id="IPR011043">
    <property type="entry name" value="Gal_Oxase/kelch_b-propeller"/>
</dbReference>
<evidence type="ECO:0000313" key="3">
    <source>
        <dbReference type="Proteomes" id="UP001140206"/>
    </source>
</evidence>
<reference evidence="2" key="1">
    <citation type="submission" date="2022-08" db="EMBL/GenBank/DDBJ databases">
        <authorList>
            <person name="Marques A."/>
        </authorList>
    </citation>
    <scope>NUCLEOTIDE SEQUENCE</scope>
    <source>
        <strain evidence="2">RhyPub2mFocal</strain>
        <tissue evidence="2">Leaves</tissue>
    </source>
</reference>
<dbReference type="PANTHER" id="PTHR44259:SF114">
    <property type="entry name" value="OS06G0707300 PROTEIN"/>
    <property type="match status" value="1"/>
</dbReference>
<protein>
    <submittedName>
        <fullName evidence="2">F-box family protein</fullName>
    </submittedName>
</protein>
<accession>A0AAV8E4G7</accession>
<dbReference type="Gene3D" id="1.20.1280.50">
    <property type="match status" value="1"/>
</dbReference>
<gene>
    <name evidence="2" type="ORF">LUZ62_058407</name>
</gene>
<dbReference type="InterPro" id="IPR050942">
    <property type="entry name" value="F-box_BR-signaling"/>
</dbReference>
<dbReference type="InterPro" id="IPR005174">
    <property type="entry name" value="KIB1-4_b-propeller"/>
</dbReference>
<comment type="caution">
    <text evidence="2">The sequence shown here is derived from an EMBL/GenBank/DDBJ whole genome shotgun (WGS) entry which is preliminary data.</text>
</comment>
<dbReference type="SUPFAM" id="SSF50965">
    <property type="entry name" value="Galactose oxidase, central domain"/>
    <property type="match status" value="1"/>
</dbReference>
<dbReference type="Pfam" id="PF03478">
    <property type="entry name" value="Beta-prop_KIB1-4"/>
    <property type="match status" value="1"/>
</dbReference>
<name>A0AAV8E4G7_9POAL</name>
<keyword evidence="3" id="KW-1185">Reference proteome</keyword>
<proteinExistence type="predicted"/>